<feature type="domain" description="Peptidase C-terminal archaeal/bacterial" evidence="2">
    <location>
        <begin position="285"/>
        <end position="362"/>
    </location>
</feature>
<dbReference type="Pfam" id="PF04151">
    <property type="entry name" value="PPC"/>
    <property type="match status" value="2"/>
</dbReference>
<dbReference type="AlphaFoldDB" id="A0A951Q3B1"/>
<feature type="compositionally biased region" description="Pro residues" evidence="1">
    <location>
        <begin position="85"/>
        <end position="106"/>
    </location>
</feature>
<name>A0A951Q3B1_9NOST</name>
<organism evidence="3 4">
    <name type="scientific">Mojavia pulchra JT2-VF2</name>
    <dbReference type="NCBI Taxonomy" id="287848"/>
    <lineage>
        <taxon>Bacteria</taxon>
        <taxon>Bacillati</taxon>
        <taxon>Cyanobacteriota</taxon>
        <taxon>Cyanophyceae</taxon>
        <taxon>Nostocales</taxon>
        <taxon>Nostocaceae</taxon>
    </lineage>
</organism>
<dbReference type="Gene3D" id="2.60.120.380">
    <property type="match status" value="2"/>
</dbReference>
<accession>A0A951Q3B1</accession>
<gene>
    <name evidence="3" type="ORF">KME32_21720</name>
</gene>
<evidence type="ECO:0000256" key="1">
    <source>
        <dbReference type="SAM" id="MobiDB-lite"/>
    </source>
</evidence>
<evidence type="ECO:0000313" key="4">
    <source>
        <dbReference type="Proteomes" id="UP000715781"/>
    </source>
</evidence>
<dbReference type="PRINTS" id="PR01217">
    <property type="entry name" value="PRICHEXTENSN"/>
</dbReference>
<sequence length="487" mass="53409">MLLEKNNKKYRRRLNLAAILSMGGSLLIASYSLPISALEIPVNFGKYRIAKTPDERQPEAVQQGIEQIPAAEPLVAPQRSQPIDSPIPPTVSPTTQPDPTPTPQPSQPANTTPTPTPQPSQPVNTAPTPTPQPSQPVNTAPTPTPQPSQPVNTAPTPTPQPSRPRNTNPTPRPSQPVNTAPTPTPQPSRPRNTNPVPNPARGGSIPRPSRPINTNPTPQPANDGYVSPRQRVRQINTKPRTISNPSVEKLPGYPSETLNYKEINFVDVAFGILDKKDFKSQGRYFHFYQFEGRENQLIQIRLGGSTDSRRSNNLSLSPFMFLLDPNNNVLVKRGGSGASAIKDAFIFVRLPVKGKYTIAVTSRNPGDTGRYSLALRNDRASYNLDESAQLSGQSLTLKKNKSPYDVSKFEGKKDQLVSIRVDSLFEEFSPYLVLLNSQGQIIATDNAKDGKYSALIDRAKLPGDGTYYVVVVSASPQERGRYRLTVY</sequence>
<feature type="region of interest" description="Disordered" evidence="1">
    <location>
        <begin position="69"/>
        <end position="230"/>
    </location>
</feature>
<evidence type="ECO:0000313" key="3">
    <source>
        <dbReference type="EMBL" id="MBW4563712.1"/>
    </source>
</evidence>
<dbReference type="InterPro" id="IPR007280">
    <property type="entry name" value="Peptidase_C_arc/bac"/>
</dbReference>
<reference evidence="3" key="1">
    <citation type="submission" date="2021-05" db="EMBL/GenBank/DDBJ databases">
        <authorList>
            <person name="Pietrasiak N."/>
            <person name="Ward R."/>
            <person name="Stajich J.E."/>
            <person name="Kurbessoian T."/>
        </authorList>
    </citation>
    <scope>NUCLEOTIDE SEQUENCE</scope>
    <source>
        <strain evidence="3">JT2-VF2</strain>
    </source>
</reference>
<reference evidence="3" key="2">
    <citation type="journal article" date="2022" name="Microbiol. Resour. Announc.">
        <title>Metagenome Sequencing to Explore Phylogenomics of Terrestrial Cyanobacteria.</title>
        <authorList>
            <person name="Ward R.D."/>
            <person name="Stajich J.E."/>
            <person name="Johansen J.R."/>
            <person name="Huntemann M."/>
            <person name="Clum A."/>
            <person name="Foster B."/>
            <person name="Foster B."/>
            <person name="Roux S."/>
            <person name="Palaniappan K."/>
            <person name="Varghese N."/>
            <person name="Mukherjee S."/>
            <person name="Reddy T.B.K."/>
            <person name="Daum C."/>
            <person name="Copeland A."/>
            <person name="Chen I.A."/>
            <person name="Ivanova N.N."/>
            <person name="Kyrpides N.C."/>
            <person name="Shapiro N."/>
            <person name="Eloe-Fadrosh E.A."/>
            <person name="Pietrasiak N."/>
        </authorList>
    </citation>
    <scope>NUCLEOTIDE SEQUENCE</scope>
    <source>
        <strain evidence="3">JT2-VF2</strain>
    </source>
</reference>
<comment type="caution">
    <text evidence="3">The sequence shown here is derived from an EMBL/GenBank/DDBJ whole genome shotgun (WGS) entry which is preliminary data.</text>
</comment>
<evidence type="ECO:0000259" key="2">
    <source>
        <dbReference type="Pfam" id="PF04151"/>
    </source>
</evidence>
<dbReference type="Proteomes" id="UP000715781">
    <property type="component" value="Unassembled WGS sequence"/>
</dbReference>
<protein>
    <submittedName>
        <fullName evidence="3">Pre-peptidase C-terminal domain-containing protein</fullName>
    </submittedName>
</protein>
<dbReference type="EMBL" id="JAHHHN010000015">
    <property type="protein sequence ID" value="MBW4563712.1"/>
    <property type="molecule type" value="Genomic_DNA"/>
</dbReference>
<feature type="domain" description="Peptidase C-terminal archaeal/bacterial" evidence="2">
    <location>
        <begin position="404"/>
        <end position="472"/>
    </location>
</feature>
<proteinExistence type="predicted"/>